<comment type="subcellular location">
    <subcellularLocation>
        <location evidence="1">Cell membrane</location>
        <topology evidence="1">Multi-pass membrane protein</topology>
    </subcellularLocation>
</comment>
<dbReference type="InterPro" id="IPR042094">
    <property type="entry name" value="T2SS_GspF_sf"/>
</dbReference>
<dbReference type="EMBL" id="JXLG01000005">
    <property type="protein sequence ID" value="KJY61230.1"/>
    <property type="molecule type" value="Genomic_DNA"/>
</dbReference>
<dbReference type="InterPro" id="IPR003004">
    <property type="entry name" value="GspF/PilC"/>
</dbReference>
<sequence length="334" mass="37632">MRQYLSNSSKGKLNSKERFLFLDYLQNSLLNGFSLGTSLELMPIVWSKQKKILGQLNKHLQAGAKLSKEMERLGFSKTVVIQIDLAMNQGNLVECLGQLASLSRLKNEQIKKLKAEMSYPFVLAVMMVLLLAFMQTFVSSQFANTGEHTGDIMLFVLLVMGLLFIYFLVKVTTLLKKQDYRSLVKLEHYPIIGSTIKLYVNYLLVYDAGLLLASGFSLQKMCEYAAKQETGSLQQVIGAKVGNQLRDGKSLEEIIKKEPFLPNELLLLVQTGAKKSDLSKRCLLLGKTLFTNLSNKIEKLIVNVQPFCFILIGLCIIGMYLKLLLPMYAMMQSI</sequence>
<dbReference type="PATRIC" id="fig|303541.3.peg.659"/>
<dbReference type="STRING" id="303541.JF72_05080"/>
<evidence type="ECO:0000256" key="1">
    <source>
        <dbReference type="ARBA" id="ARBA00004651"/>
    </source>
</evidence>
<evidence type="ECO:0000256" key="5">
    <source>
        <dbReference type="ARBA" id="ARBA00022989"/>
    </source>
</evidence>
<feature type="domain" description="Type II secretion system protein GspF" evidence="8">
    <location>
        <begin position="209"/>
        <end position="326"/>
    </location>
</feature>
<name>A0A0F4LRN0_9LACO</name>
<feature type="transmembrane region" description="Helical" evidence="7">
    <location>
        <begin position="300"/>
        <end position="321"/>
    </location>
</feature>
<protein>
    <submittedName>
        <fullName evidence="9">Competence protein</fullName>
    </submittedName>
</protein>
<dbReference type="PANTHER" id="PTHR30012:SF0">
    <property type="entry name" value="TYPE II SECRETION SYSTEM PROTEIN F-RELATED"/>
    <property type="match status" value="1"/>
</dbReference>
<dbReference type="InterPro" id="IPR018076">
    <property type="entry name" value="T2SS_GspF_dom"/>
</dbReference>
<keyword evidence="6 7" id="KW-0472">Membrane</keyword>
<dbReference type="Proteomes" id="UP000033682">
    <property type="component" value="Unassembled WGS sequence"/>
</dbReference>
<evidence type="ECO:0000256" key="4">
    <source>
        <dbReference type="ARBA" id="ARBA00022692"/>
    </source>
</evidence>
<evidence type="ECO:0000256" key="7">
    <source>
        <dbReference type="SAM" id="Phobius"/>
    </source>
</evidence>
<reference evidence="9 10" key="1">
    <citation type="submission" date="2015-01" db="EMBL/GenBank/DDBJ databases">
        <title>Comparative genomics of the lactic acid bacteria isolated from the honey bee gut.</title>
        <authorList>
            <person name="Ellegaard K.M."/>
            <person name="Tamarit D."/>
            <person name="Javelind E."/>
            <person name="Olofsson T."/>
            <person name="Andersson S.G."/>
            <person name="Vasquez A."/>
        </authorList>
    </citation>
    <scope>NUCLEOTIDE SEQUENCE [LARGE SCALE GENOMIC DNA]</scope>
    <source>
        <strain evidence="9 10">Hma11</strain>
    </source>
</reference>
<feature type="transmembrane region" description="Helical" evidence="7">
    <location>
        <begin position="119"/>
        <end position="140"/>
    </location>
</feature>
<organism evidence="9 10">
    <name type="scientific">Lactobacillus apis</name>
    <dbReference type="NCBI Taxonomy" id="303541"/>
    <lineage>
        <taxon>Bacteria</taxon>
        <taxon>Bacillati</taxon>
        <taxon>Bacillota</taxon>
        <taxon>Bacilli</taxon>
        <taxon>Lactobacillales</taxon>
        <taxon>Lactobacillaceae</taxon>
        <taxon>Lactobacillus</taxon>
    </lineage>
</organism>
<comment type="similarity">
    <text evidence="2">Belongs to the GSP F family.</text>
</comment>
<dbReference type="HOGENOM" id="CLU_035032_1_0_9"/>
<proteinExistence type="inferred from homology"/>
<dbReference type="RefSeq" id="WP_046306586.1">
    <property type="nucleotide sequence ID" value="NZ_CAMLAY010000002.1"/>
</dbReference>
<evidence type="ECO:0000256" key="2">
    <source>
        <dbReference type="ARBA" id="ARBA00005745"/>
    </source>
</evidence>
<dbReference type="GO" id="GO:0005886">
    <property type="term" value="C:plasma membrane"/>
    <property type="evidence" value="ECO:0007669"/>
    <property type="project" value="UniProtKB-SubCell"/>
</dbReference>
<dbReference type="Pfam" id="PF00482">
    <property type="entry name" value="T2SSF"/>
    <property type="match status" value="2"/>
</dbReference>
<evidence type="ECO:0000313" key="9">
    <source>
        <dbReference type="EMBL" id="KJY61230.1"/>
    </source>
</evidence>
<dbReference type="PANTHER" id="PTHR30012">
    <property type="entry name" value="GENERAL SECRETION PATHWAY PROTEIN"/>
    <property type="match status" value="1"/>
</dbReference>
<gene>
    <name evidence="9" type="ORF">JF72_05080</name>
</gene>
<feature type="domain" description="Type II secretion system protein GspF" evidence="8">
    <location>
        <begin position="21"/>
        <end position="138"/>
    </location>
</feature>
<keyword evidence="10" id="KW-1185">Reference proteome</keyword>
<keyword evidence="4 7" id="KW-0812">Transmembrane</keyword>
<keyword evidence="5 7" id="KW-1133">Transmembrane helix</keyword>
<feature type="transmembrane region" description="Helical" evidence="7">
    <location>
        <begin position="152"/>
        <end position="175"/>
    </location>
</feature>
<evidence type="ECO:0000313" key="10">
    <source>
        <dbReference type="Proteomes" id="UP000033682"/>
    </source>
</evidence>
<evidence type="ECO:0000256" key="6">
    <source>
        <dbReference type="ARBA" id="ARBA00023136"/>
    </source>
</evidence>
<evidence type="ECO:0000259" key="8">
    <source>
        <dbReference type="Pfam" id="PF00482"/>
    </source>
</evidence>
<accession>A0A0F4LRN0</accession>
<evidence type="ECO:0000256" key="3">
    <source>
        <dbReference type="ARBA" id="ARBA00022475"/>
    </source>
</evidence>
<comment type="caution">
    <text evidence="9">The sequence shown here is derived from an EMBL/GenBank/DDBJ whole genome shotgun (WGS) entry which is preliminary data.</text>
</comment>
<keyword evidence="3" id="KW-1003">Cell membrane</keyword>
<dbReference type="Gene3D" id="1.20.81.30">
    <property type="entry name" value="Type II secretion system (T2SS), domain F"/>
    <property type="match status" value="2"/>
</dbReference>
<dbReference type="AlphaFoldDB" id="A0A0F4LRN0"/>